<dbReference type="EMBL" id="BSFE01000001">
    <property type="protein sequence ID" value="GLK50519.1"/>
    <property type="molecule type" value="Genomic_DNA"/>
</dbReference>
<dbReference type="AlphaFoldDB" id="A0A9W6MM70"/>
<reference evidence="1" key="1">
    <citation type="journal article" date="2014" name="Int. J. Syst. Evol. Microbiol.">
        <title>Complete genome sequence of Corynebacterium casei LMG S-19264T (=DSM 44701T), isolated from a smear-ripened cheese.</title>
        <authorList>
            <consortium name="US DOE Joint Genome Institute (JGI-PGF)"/>
            <person name="Walter F."/>
            <person name="Albersmeier A."/>
            <person name="Kalinowski J."/>
            <person name="Ruckert C."/>
        </authorList>
    </citation>
    <scope>NUCLEOTIDE SEQUENCE</scope>
    <source>
        <strain evidence="1">VKM B-1513</strain>
    </source>
</reference>
<comment type="caution">
    <text evidence="1">The sequence shown here is derived from an EMBL/GenBank/DDBJ whole genome shotgun (WGS) entry which is preliminary data.</text>
</comment>
<evidence type="ECO:0000313" key="1">
    <source>
        <dbReference type="EMBL" id="GLK50519.1"/>
    </source>
</evidence>
<accession>A0A9W6MM70</accession>
<sequence length="125" mass="13769">MRDPLSATIDQELGGITWFHILRLTWLSLLEQAEAETGAKDCRFAIHRAMDKLDGSIVAAIIFSAINAPHAVVLERQIYEGAYIGPDAHLRRHTALELVSEYSNARVSDAVKGCLSGYTFDPSVL</sequence>
<protein>
    <submittedName>
        <fullName evidence="1">Uncharacterized protein</fullName>
    </submittedName>
</protein>
<name>A0A9W6MM70_9PROT</name>
<keyword evidence="2" id="KW-1185">Reference proteome</keyword>
<proteinExistence type="predicted"/>
<gene>
    <name evidence="1" type="ORF">GCM10017621_00270</name>
</gene>
<evidence type="ECO:0000313" key="2">
    <source>
        <dbReference type="Proteomes" id="UP001143486"/>
    </source>
</evidence>
<reference evidence="1" key="2">
    <citation type="submission" date="2023-01" db="EMBL/GenBank/DDBJ databases">
        <authorList>
            <person name="Sun Q."/>
            <person name="Evtushenko L."/>
        </authorList>
    </citation>
    <scope>NUCLEOTIDE SEQUENCE</scope>
    <source>
        <strain evidence="1">VKM B-1513</strain>
    </source>
</reference>
<dbReference type="Proteomes" id="UP001143486">
    <property type="component" value="Unassembled WGS sequence"/>
</dbReference>
<organism evidence="1 2">
    <name type="scientific">Maricaulis virginensis</name>
    <dbReference type="NCBI Taxonomy" id="144022"/>
    <lineage>
        <taxon>Bacteria</taxon>
        <taxon>Pseudomonadati</taxon>
        <taxon>Pseudomonadota</taxon>
        <taxon>Alphaproteobacteria</taxon>
        <taxon>Maricaulales</taxon>
        <taxon>Maricaulaceae</taxon>
        <taxon>Maricaulis</taxon>
    </lineage>
</organism>